<dbReference type="PROSITE" id="PS50887">
    <property type="entry name" value="GGDEF"/>
    <property type="match status" value="1"/>
</dbReference>
<gene>
    <name evidence="2" type="ORF">AZ34_16160</name>
</gene>
<dbReference type="Gene3D" id="3.30.450.20">
    <property type="entry name" value="PAS domain"/>
    <property type="match status" value="1"/>
</dbReference>
<comment type="caution">
    <text evidence="2">The sequence shown here is derived from an EMBL/GenBank/DDBJ whole genome shotgun (WGS) entry which is preliminary data.</text>
</comment>
<dbReference type="InterPro" id="IPR052155">
    <property type="entry name" value="Biofilm_reg_signaling"/>
</dbReference>
<dbReference type="PANTHER" id="PTHR44757:SF2">
    <property type="entry name" value="BIOFILM ARCHITECTURE MAINTENANCE PROTEIN MBAA"/>
    <property type="match status" value="1"/>
</dbReference>
<dbReference type="eggNOG" id="COG2199">
    <property type="taxonomic scope" value="Bacteria"/>
</dbReference>
<name>A0A016XKR9_9BURK</name>
<dbReference type="InterPro" id="IPR043128">
    <property type="entry name" value="Rev_trsase/Diguanyl_cyclase"/>
</dbReference>
<dbReference type="Gene3D" id="3.30.70.270">
    <property type="match status" value="1"/>
</dbReference>
<dbReference type="CDD" id="cd00130">
    <property type="entry name" value="PAS"/>
    <property type="match status" value="1"/>
</dbReference>
<dbReference type="SUPFAM" id="SSF55785">
    <property type="entry name" value="PYP-like sensor domain (PAS domain)"/>
    <property type="match status" value="1"/>
</dbReference>
<sequence>MQSLASMVSSTDFQGLFQAAPISLWLEDHSRLKQLFEIWRAQGVEDLQAHLRADPARLSECIDCVRVLEVNQQTLLLFGAETQQQLIDAMDRVFSKDIEHGMVREFQMLWDGVLDFSNQSVNYTLSGQRLDILLHVSVLPGHERSWDRVMVSLQDITAPAQDLQRLRMSERYARSLFELSPVSLWVEDFSAVKELMDAVRASGVQDFRTFLDVHPDFVGRCMAKIRVLDVNQHTLAMFAARDKEELISRQDDVFRGEMRASFAEQLMDLWHGKLHQVREVVNYALDGELINIHMQFAIMPGHEADWDRVLVSLVDITARRKAEAYLEYLGTHDSLTRLRNRAYYNEELNRMTRRGVWPMSIVAMDLNGLKQVNDSQGHAAGDALLRRVGEVLTKAGEELPGICMARTGGDEFVALIPGADERAAQHLISRIENIMELNNQFYPGQKLSLSMGHATCKAPAEVEAAIHRADQQMFLNKKDHYAESGLDRRL</sequence>
<dbReference type="SUPFAM" id="SSF55073">
    <property type="entry name" value="Nucleotide cyclase"/>
    <property type="match status" value="1"/>
</dbReference>
<dbReference type="InterPro" id="IPR000160">
    <property type="entry name" value="GGDEF_dom"/>
</dbReference>
<evidence type="ECO:0000313" key="3">
    <source>
        <dbReference type="Proteomes" id="UP000023268"/>
    </source>
</evidence>
<keyword evidence="2" id="KW-0808">Transferase</keyword>
<dbReference type="SMART" id="SM00267">
    <property type="entry name" value="GGDEF"/>
    <property type="match status" value="1"/>
</dbReference>
<keyword evidence="2" id="KW-0418">Kinase</keyword>
<proteinExistence type="predicted"/>
<dbReference type="Proteomes" id="UP000023268">
    <property type="component" value="Unassembled WGS sequence"/>
</dbReference>
<dbReference type="AlphaFoldDB" id="A0A016XKR9"/>
<accession>A0A016XKR9</accession>
<reference evidence="2 3" key="1">
    <citation type="submission" date="2014-02" db="EMBL/GenBank/DDBJ databases">
        <title>Draft Genome of Hylemonella gracilis isolated from the Niagara River.</title>
        <authorList>
            <person name="Pawlowski D.R."/>
            <person name="Koudelka G.B."/>
        </authorList>
    </citation>
    <scope>NUCLEOTIDE SEQUENCE [LARGE SCALE GENOMIC DNA]</scope>
    <source>
        <strain evidence="2 3">Niagara R</strain>
    </source>
</reference>
<dbReference type="GO" id="GO:0016301">
    <property type="term" value="F:kinase activity"/>
    <property type="evidence" value="ECO:0007669"/>
    <property type="project" value="UniProtKB-KW"/>
</dbReference>
<dbReference type="Pfam" id="PF00990">
    <property type="entry name" value="GGDEF"/>
    <property type="match status" value="1"/>
</dbReference>
<dbReference type="EMBL" id="JEMG01000001">
    <property type="protein sequence ID" value="EYC52436.1"/>
    <property type="molecule type" value="Genomic_DNA"/>
</dbReference>
<protein>
    <submittedName>
        <fullName evidence="2">Histidine kinase</fullName>
    </submittedName>
</protein>
<dbReference type="InterPro" id="IPR035965">
    <property type="entry name" value="PAS-like_dom_sf"/>
</dbReference>
<dbReference type="PANTHER" id="PTHR44757">
    <property type="entry name" value="DIGUANYLATE CYCLASE DGCP"/>
    <property type="match status" value="1"/>
</dbReference>
<dbReference type="InterPro" id="IPR000014">
    <property type="entry name" value="PAS"/>
</dbReference>
<evidence type="ECO:0000313" key="2">
    <source>
        <dbReference type="EMBL" id="EYC52436.1"/>
    </source>
</evidence>
<dbReference type="NCBIfam" id="TIGR00254">
    <property type="entry name" value="GGDEF"/>
    <property type="match status" value="1"/>
</dbReference>
<organism evidence="2 3">
    <name type="scientific">Hylemonella gracilis str. Niagara R</name>
    <dbReference type="NCBI Taxonomy" id="1458275"/>
    <lineage>
        <taxon>Bacteria</taxon>
        <taxon>Pseudomonadati</taxon>
        <taxon>Pseudomonadota</taxon>
        <taxon>Betaproteobacteria</taxon>
        <taxon>Burkholderiales</taxon>
        <taxon>Comamonadaceae</taxon>
        <taxon>Hylemonella</taxon>
    </lineage>
</organism>
<evidence type="ECO:0000259" key="1">
    <source>
        <dbReference type="PROSITE" id="PS50887"/>
    </source>
</evidence>
<dbReference type="STRING" id="1458275.AZ34_16160"/>
<dbReference type="InterPro" id="IPR029787">
    <property type="entry name" value="Nucleotide_cyclase"/>
</dbReference>
<dbReference type="CDD" id="cd01949">
    <property type="entry name" value="GGDEF"/>
    <property type="match status" value="1"/>
</dbReference>
<feature type="domain" description="GGDEF" evidence="1">
    <location>
        <begin position="357"/>
        <end position="490"/>
    </location>
</feature>